<proteinExistence type="predicted"/>
<sequence>MNLLNNVPIDSVCEEIQEQLQLSLCRCVSNTKIYEYKKLTENLDMKECKNIQSYMDSLYATRTKIHIVPPIIKPNTKYVIRYNVRERSVTMDEFEKYFSLKTAGKP</sequence>
<dbReference type="AlphaFoldDB" id="A0A6C0D4Q0"/>
<evidence type="ECO:0000313" key="1">
    <source>
        <dbReference type="EMBL" id="QHT11084.1"/>
    </source>
</evidence>
<dbReference type="EMBL" id="MN739531">
    <property type="protein sequence ID" value="QHT11084.1"/>
    <property type="molecule type" value="Genomic_DNA"/>
</dbReference>
<reference evidence="1" key="1">
    <citation type="journal article" date="2020" name="Nature">
        <title>Giant virus diversity and host interactions through global metagenomics.</title>
        <authorList>
            <person name="Schulz F."/>
            <person name="Roux S."/>
            <person name="Paez-Espino D."/>
            <person name="Jungbluth S."/>
            <person name="Walsh D.A."/>
            <person name="Denef V.J."/>
            <person name="McMahon K.D."/>
            <person name="Konstantinidis K.T."/>
            <person name="Eloe-Fadrosh E.A."/>
            <person name="Kyrpides N.C."/>
            <person name="Woyke T."/>
        </authorList>
    </citation>
    <scope>NUCLEOTIDE SEQUENCE</scope>
    <source>
        <strain evidence="1">GVMAG-M-3300023174-111</strain>
    </source>
</reference>
<accession>A0A6C0D4Q0</accession>
<protein>
    <submittedName>
        <fullName evidence="1">Uncharacterized protein</fullName>
    </submittedName>
</protein>
<name>A0A6C0D4Q0_9ZZZZ</name>
<organism evidence="1">
    <name type="scientific">viral metagenome</name>
    <dbReference type="NCBI Taxonomy" id="1070528"/>
    <lineage>
        <taxon>unclassified sequences</taxon>
        <taxon>metagenomes</taxon>
        <taxon>organismal metagenomes</taxon>
    </lineage>
</organism>